<reference evidence="5" key="1">
    <citation type="submission" date="2016-12" db="EMBL/GenBank/DDBJ databases">
        <title>Comparative genomics of four Isosphaeraceae planctomycetes: a common pool of plasmids and glycoside hydrolase genes.</title>
        <authorList>
            <person name="Ivanova A."/>
        </authorList>
    </citation>
    <scope>NUCLEOTIDE SEQUENCE [LARGE SCALE GENOMIC DNA]</scope>
    <source>
        <strain evidence="5">PX4</strain>
    </source>
</reference>
<dbReference type="PANTHER" id="PTHR30602">
    <property type="entry name" value="AMINO-ACID ACETYLTRANSFERASE"/>
    <property type="match status" value="1"/>
</dbReference>
<evidence type="ECO:0000313" key="4">
    <source>
        <dbReference type="EMBL" id="APW59111.1"/>
    </source>
</evidence>
<dbReference type="InterPro" id="IPR000182">
    <property type="entry name" value="GNAT_dom"/>
</dbReference>
<proteinExistence type="predicted"/>
<organism evidence="4 5">
    <name type="scientific">Paludisphaera borealis</name>
    <dbReference type="NCBI Taxonomy" id="1387353"/>
    <lineage>
        <taxon>Bacteria</taxon>
        <taxon>Pseudomonadati</taxon>
        <taxon>Planctomycetota</taxon>
        <taxon>Planctomycetia</taxon>
        <taxon>Isosphaerales</taxon>
        <taxon>Isosphaeraceae</taxon>
        <taxon>Paludisphaera</taxon>
    </lineage>
</organism>
<keyword evidence="1 4" id="KW-0808">Transferase</keyword>
<dbReference type="Proteomes" id="UP000186309">
    <property type="component" value="Chromosome"/>
</dbReference>
<dbReference type="CDD" id="cd04301">
    <property type="entry name" value="NAT_SF"/>
    <property type="match status" value="1"/>
</dbReference>
<dbReference type="NCBIfam" id="NF005840">
    <property type="entry name" value="PRK07757.1"/>
    <property type="match status" value="1"/>
</dbReference>
<dbReference type="AlphaFoldDB" id="A0A1U7CJJ8"/>
<sequence length="169" mass="19352">MNIRPARVGDVPSIYELIRTFADRKVMIRRSLGELYESIREFQVAIDDNDRVVGCAALHVFWEDLAELKCLAVAEDVQRAGVGRGLVEACWNQARELEINSVFALTYAVEFFERCGYQQMDKADLPHKIWNECVRCPLFPNCTEVALIRSHEPVPRTADAENRLQLIQV</sequence>
<dbReference type="InterPro" id="IPR010167">
    <property type="entry name" value="NH2A_AcTrfase"/>
</dbReference>
<dbReference type="Pfam" id="PF00583">
    <property type="entry name" value="Acetyltransf_1"/>
    <property type="match status" value="1"/>
</dbReference>
<dbReference type="GO" id="GO:0006526">
    <property type="term" value="P:L-arginine biosynthetic process"/>
    <property type="evidence" value="ECO:0007669"/>
    <property type="project" value="InterPro"/>
</dbReference>
<keyword evidence="5" id="KW-1185">Reference proteome</keyword>
<evidence type="ECO:0000256" key="1">
    <source>
        <dbReference type="ARBA" id="ARBA00022679"/>
    </source>
</evidence>
<accession>A0A1U7CJJ8</accession>
<dbReference type="PROSITE" id="PS51186">
    <property type="entry name" value="GNAT"/>
    <property type="match status" value="1"/>
</dbReference>
<dbReference type="Gene3D" id="3.40.630.30">
    <property type="match status" value="1"/>
</dbReference>
<name>A0A1U7CJJ8_9BACT</name>
<dbReference type="GO" id="GO:0005737">
    <property type="term" value="C:cytoplasm"/>
    <property type="evidence" value="ECO:0007669"/>
    <property type="project" value="InterPro"/>
</dbReference>
<protein>
    <submittedName>
        <fullName evidence="4">Amino-acid acetyltransferase</fullName>
        <ecNumber evidence="4">2.3.1.1</ecNumber>
    </submittedName>
</protein>
<dbReference type="RefSeq" id="WP_076343331.1">
    <property type="nucleotide sequence ID" value="NZ_CP019082.1"/>
</dbReference>
<dbReference type="KEGG" id="pbor:BSF38_00525"/>
<gene>
    <name evidence="4" type="primary">argA</name>
    <name evidence="4" type="ORF">BSF38_00525</name>
</gene>
<dbReference type="EMBL" id="CP019082">
    <property type="protein sequence ID" value="APW59111.1"/>
    <property type="molecule type" value="Genomic_DNA"/>
</dbReference>
<dbReference type="STRING" id="1387353.BSF38_00525"/>
<evidence type="ECO:0000259" key="3">
    <source>
        <dbReference type="PROSITE" id="PS51186"/>
    </source>
</evidence>
<evidence type="ECO:0000313" key="5">
    <source>
        <dbReference type="Proteomes" id="UP000186309"/>
    </source>
</evidence>
<dbReference type="EC" id="2.3.1.1" evidence="4"/>
<evidence type="ECO:0000256" key="2">
    <source>
        <dbReference type="ARBA" id="ARBA00023315"/>
    </source>
</evidence>
<keyword evidence="2 4" id="KW-0012">Acyltransferase</keyword>
<dbReference type="GO" id="GO:0004042">
    <property type="term" value="F:L-glutamate N-acetyltransferase activity"/>
    <property type="evidence" value="ECO:0007669"/>
    <property type="project" value="InterPro"/>
</dbReference>
<dbReference type="InterPro" id="IPR016181">
    <property type="entry name" value="Acyl_CoA_acyltransferase"/>
</dbReference>
<feature type="domain" description="N-acetyltransferase" evidence="3">
    <location>
        <begin position="1"/>
        <end position="143"/>
    </location>
</feature>
<dbReference type="PANTHER" id="PTHR30602:SF12">
    <property type="entry name" value="AMINO-ACID ACETYLTRANSFERASE NAGS1, CHLOROPLASTIC-RELATED"/>
    <property type="match status" value="1"/>
</dbReference>
<dbReference type="OrthoDB" id="9793138at2"/>
<dbReference type="SUPFAM" id="SSF55729">
    <property type="entry name" value="Acyl-CoA N-acyltransferases (Nat)"/>
    <property type="match status" value="1"/>
</dbReference>